<dbReference type="RefSeq" id="WP_203790712.1">
    <property type="nucleotide sequence ID" value="NZ_BOMV01000112.1"/>
</dbReference>
<proteinExistence type="predicted"/>
<keyword evidence="5" id="KW-1185">Reference proteome</keyword>
<evidence type="ECO:0000256" key="1">
    <source>
        <dbReference type="SAM" id="MobiDB-lite"/>
    </source>
</evidence>
<accession>A0A919K9C1</accession>
<comment type="caution">
    <text evidence="4">The sequence shown here is derived from an EMBL/GenBank/DDBJ whole genome shotgun (WGS) entry which is preliminary data.</text>
</comment>
<dbReference type="SMART" id="SM01204">
    <property type="entry name" value="FIST_C"/>
    <property type="match status" value="1"/>
</dbReference>
<dbReference type="Pfam" id="PF08495">
    <property type="entry name" value="FIST"/>
    <property type="match status" value="1"/>
</dbReference>
<feature type="domain" description="FIST C-domain" evidence="3">
    <location>
        <begin position="229"/>
        <end position="369"/>
    </location>
</feature>
<organism evidence="4 5">
    <name type="scientific">Paractinoplanes rishiriensis</name>
    <dbReference type="NCBI Taxonomy" id="1050105"/>
    <lineage>
        <taxon>Bacteria</taxon>
        <taxon>Bacillati</taxon>
        <taxon>Actinomycetota</taxon>
        <taxon>Actinomycetes</taxon>
        <taxon>Micromonosporales</taxon>
        <taxon>Micromonosporaceae</taxon>
        <taxon>Paractinoplanes</taxon>
    </lineage>
</organism>
<dbReference type="PANTHER" id="PTHR40252">
    <property type="entry name" value="BLR0328 PROTEIN"/>
    <property type="match status" value="1"/>
</dbReference>
<evidence type="ECO:0000313" key="4">
    <source>
        <dbReference type="EMBL" id="GIF01808.1"/>
    </source>
</evidence>
<evidence type="ECO:0000259" key="3">
    <source>
        <dbReference type="SMART" id="SM01204"/>
    </source>
</evidence>
<sequence>MLTNPHRWFGSGQSNAGDSAKAGAEAAAEAIGGRPPKAVFVFCSASHDLPALLAAVRAEAGPDAVIVGCTTMGELGAGGATVGGVSVAALGGDGFWVQTRVTPVDEHDQRAAGIDVTEALRGLHGPNKVLIMLCDALTGRPHEIVRGAYSVVGAITPMVGGFAGDDRKYQRTFQFHNDEVLSHHVVGVALGSDGPIGIGVAHGWRRTEPPMIVTRSVGPRIYQLDDEPALDVLLRRNNFEGTADEFFDQGRPLQPLGLSRRNGEDIRVIHAGDDDDRSVWSTADVPEGALVWLMEADRQALIDGATWSCTEARAGLDGLAPLGVLAFDCGGRRAGLVEGGLEEEIEAMRTALGGAPFAGFYTVGEIARTRGASGMHHLTLVTLALA</sequence>
<evidence type="ECO:0000259" key="2">
    <source>
        <dbReference type="SMART" id="SM00897"/>
    </source>
</evidence>
<dbReference type="PANTHER" id="PTHR40252:SF2">
    <property type="entry name" value="BLR0328 PROTEIN"/>
    <property type="match status" value="1"/>
</dbReference>
<dbReference type="InterPro" id="IPR013702">
    <property type="entry name" value="FIST_domain_N"/>
</dbReference>
<feature type="region of interest" description="Disordered" evidence="1">
    <location>
        <begin position="1"/>
        <end position="21"/>
    </location>
</feature>
<keyword evidence="4" id="KW-0418">Kinase</keyword>
<keyword evidence="4" id="KW-0808">Transferase</keyword>
<dbReference type="InterPro" id="IPR019494">
    <property type="entry name" value="FIST_C"/>
</dbReference>
<dbReference type="EMBL" id="BOMV01000112">
    <property type="protein sequence ID" value="GIF01808.1"/>
    <property type="molecule type" value="Genomic_DNA"/>
</dbReference>
<evidence type="ECO:0000313" key="5">
    <source>
        <dbReference type="Proteomes" id="UP000636960"/>
    </source>
</evidence>
<feature type="domain" description="FIST" evidence="2">
    <location>
        <begin position="35"/>
        <end position="228"/>
    </location>
</feature>
<dbReference type="AlphaFoldDB" id="A0A919K9C1"/>
<dbReference type="GO" id="GO:0016301">
    <property type="term" value="F:kinase activity"/>
    <property type="evidence" value="ECO:0007669"/>
    <property type="project" value="UniProtKB-KW"/>
</dbReference>
<protein>
    <submittedName>
        <fullName evidence="4">Histidine kinase</fullName>
    </submittedName>
</protein>
<dbReference type="Proteomes" id="UP000636960">
    <property type="component" value="Unassembled WGS sequence"/>
</dbReference>
<dbReference type="SMART" id="SM00897">
    <property type="entry name" value="FIST"/>
    <property type="match status" value="1"/>
</dbReference>
<name>A0A919K9C1_9ACTN</name>
<reference evidence="4" key="1">
    <citation type="submission" date="2021-01" db="EMBL/GenBank/DDBJ databases">
        <title>Whole genome shotgun sequence of Actinoplanes rishiriensis NBRC 108556.</title>
        <authorList>
            <person name="Komaki H."/>
            <person name="Tamura T."/>
        </authorList>
    </citation>
    <scope>NUCLEOTIDE SEQUENCE</scope>
    <source>
        <strain evidence="4">NBRC 108556</strain>
    </source>
</reference>
<dbReference type="Pfam" id="PF10442">
    <property type="entry name" value="FIST_C"/>
    <property type="match status" value="1"/>
</dbReference>
<gene>
    <name evidence="4" type="ORF">Ari01nite_92720</name>
</gene>